<name>A0A5B9VUH0_9BACT</name>
<sequence length="260" mass="29203">MREAPRYGKEFYRDRAEASRRSGEIILSLLMEAIPGIRSAVDLGCGTGDWLSVLRDKGVETIQGYDGPWVLETDALAIPRECFRPIDLNQPGDLSDRRYDLAISVEVGEHVQPANSPALVRSLTQLSDVVLFSAAVPGQGGTGHVNERWPSDWADLFDREGYETIDVLRGMIWDDDRLCFWYRQNVLLFLNRETKAGLIESLGRRARPPLSVIHPDLYLLKNKNAIPSVLHADVSARDALKLFLRCTGNAFRRRLPASKS</sequence>
<dbReference type="OrthoDB" id="9791837at2"/>
<reference evidence="1 2" key="1">
    <citation type="submission" date="2019-08" db="EMBL/GenBank/DDBJ databases">
        <title>Deep-cultivation of Planctomycetes and their phenomic and genomic characterization uncovers novel biology.</title>
        <authorList>
            <person name="Wiegand S."/>
            <person name="Jogler M."/>
            <person name="Boedeker C."/>
            <person name="Pinto D."/>
            <person name="Vollmers J."/>
            <person name="Rivas-Marin E."/>
            <person name="Kohn T."/>
            <person name="Peeters S.H."/>
            <person name="Heuer A."/>
            <person name="Rast P."/>
            <person name="Oberbeckmann S."/>
            <person name="Bunk B."/>
            <person name="Jeske O."/>
            <person name="Meyerdierks A."/>
            <person name="Storesund J.E."/>
            <person name="Kallscheuer N."/>
            <person name="Luecker S."/>
            <person name="Lage O.M."/>
            <person name="Pohl T."/>
            <person name="Merkel B.J."/>
            <person name="Hornburger P."/>
            <person name="Mueller R.-W."/>
            <person name="Bruemmer F."/>
            <person name="Labrenz M."/>
            <person name="Spormann A.M."/>
            <person name="Op den Camp H."/>
            <person name="Overmann J."/>
            <person name="Amann R."/>
            <person name="Jetten M.S.M."/>
            <person name="Mascher T."/>
            <person name="Medema M.H."/>
            <person name="Devos D.P."/>
            <person name="Kaster A.-K."/>
            <person name="Ovreas L."/>
            <person name="Rohde M."/>
            <person name="Galperin M.Y."/>
            <person name="Jogler C."/>
        </authorList>
    </citation>
    <scope>NUCLEOTIDE SEQUENCE [LARGE SCALE GENOMIC DNA]</scope>
    <source>
        <strain evidence="1 2">OJF2</strain>
    </source>
</reference>
<proteinExistence type="predicted"/>
<keyword evidence="2" id="KW-1185">Reference proteome</keyword>
<gene>
    <name evidence="1" type="ORF">OJF2_03890</name>
</gene>
<dbReference type="KEGG" id="agv:OJF2_03890"/>
<dbReference type="AlphaFoldDB" id="A0A5B9VUH0"/>
<evidence type="ECO:0008006" key="3">
    <source>
        <dbReference type="Google" id="ProtNLM"/>
    </source>
</evidence>
<dbReference type="Pfam" id="PF13489">
    <property type="entry name" value="Methyltransf_23"/>
    <property type="match status" value="1"/>
</dbReference>
<dbReference type="RefSeq" id="WP_148590729.1">
    <property type="nucleotide sequence ID" value="NZ_CP042997.1"/>
</dbReference>
<dbReference type="Gene3D" id="3.40.50.150">
    <property type="entry name" value="Vaccinia Virus protein VP39"/>
    <property type="match status" value="1"/>
</dbReference>
<evidence type="ECO:0000313" key="2">
    <source>
        <dbReference type="Proteomes" id="UP000324233"/>
    </source>
</evidence>
<protein>
    <recommendedName>
        <fullName evidence="3">Methyltransferase domain protein</fullName>
    </recommendedName>
</protein>
<dbReference type="EMBL" id="CP042997">
    <property type="protein sequence ID" value="QEH31922.1"/>
    <property type="molecule type" value="Genomic_DNA"/>
</dbReference>
<evidence type="ECO:0000313" key="1">
    <source>
        <dbReference type="EMBL" id="QEH31922.1"/>
    </source>
</evidence>
<organism evidence="1 2">
    <name type="scientific">Aquisphaera giovannonii</name>
    <dbReference type="NCBI Taxonomy" id="406548"/>
    <lineage>
        <taxon>Bacteria</taxon>
        <taxon>Pseudomonadati</taxon>
        <taxon>Planctomycetota</taxon>
        <taxon>Planctomycetia</taxon>
        <taxon>Isosphaerales</taxon>
        <taxon>Isosphaeraceae</taxon>
        <taxon>Aquisphaera</taxon>
    </lineage>
</organism>
<dbReference type="SUPFAM" id="SSF53335">
    <property type="entry name" value="S-adenosyl-L-methionine-dependent methyltransferases"/>
    <property type="match status" value="1"/>
</dbReference>
<dbReference type="InterPro" id="IPR029063">
    <property type="entry name" value="SAM-dependent_MTases_sf"/>
</dbReference>
<dbReference type="Proteomes" id="UP000324233">
    <property type="component" value="Chromosome"/>
</dbReference>
<accession>A0A5B9VUH0</accession>